<evidence type="ECO:0000313" key="1">
    <source>
        <dbReference type="EMBL" id="SNR99628.1"/>
    </source>
</evidence>
<evidence type="ECO:0008006" key="3">
    <source>
        <dbReference type="Google" id="ProtNLM"/>
    </source>
</evidence>
<dbReference type="AlphaFoldDB" id="A0A239AXC1"/>
<reference evidence="1 2" key="1">
    <citation type="submission" date="2017-06" db="EMBL/GenBank/DDBJ databases">
        <authorList>
            <person name="Kim H.J."/>
            <person name="Triplett B.A."/>
        </authorList>
    </citation>
    <scope>NUCLEOTIDE SEQUENCE [LARGE SCALE GENOMIC DNA]</scope>
    <source>
        <strain evidence="1 2">SCA</strain>
    </source>
</reference>
<gene>
    <name evidence="1" type="ORF">SAMN05446037_1002291</name>
</gene>
<dbReference type="OrthoDB" id="9801659at2"/>
<sequence length="88" mass="10031">MLNIVERLKHLLDIGMQSVFCTFVLRLPGETEKILKETLDLMTELNNIGVNVYTSLATPFPGTYSCNHAEELNILITETSHMINFYEP</sequence>
<protein>
    <recommendedName>
        <fullName evidence="3">Radical SAM superfamily protein</fullName>
    </recommendedName>
</protein>
<keyword evidence="2" id="KW-1185">Reference proteome</keyword>
<name>A0A239AXC1_9FIRM</name>
<dbReference type="SUPFAM" id="SSF102114">
    <property type="entry name" value="Radical SAM enzymes"/>
    <property type="match status" value="1"/>
</dbReference>
<dbReference type="RefSeq" id="WP_089281467.1">
    <property type="nucleotide sequence ID" value="NZ_FZOJ01000002.1"/>
</dbReference>
<dbReference type="EMBL" id="FZOJ01000002">
    <property type="protein sequence ID" value="SNR99628.1"/>
    <property type="molecule type" value="Genomic_DNA"/>
</dbReference>
<dbReference type="InterPro" id="IPR058240">
    <property type="entry name" value="rSAM_sf"/>
</dbReference>
<evidence type="ECO:0000313" key="2">
    <source>
        <dbReference type="Proteomes" id="UP000198304"/>
    </source>
</evidence>
<organism evidence="1 2">
    <name type="scientific">Anaerovirgula multivorans</name>
    <dbReference type="NCBI Taxonomy" id="312168"/>
    <lineage>
        <taxon>Bacteria</taxon>
        <taxon>Bacillati</taxon>
        <taxon>Bacillota</taxon>
        <taxon>Clostridia</taxon>
        <taxon>Peptostreptococcales</taxon>
        <taxon>Natronincolaceae</taxon>
        <taxon>Anaerovirgula</taxon>
    </lineage>
</organism>
<accession>A0A239AXC1</accession>
<proteinExistence type="predicted"/>
<dbReference type="Proteomes" id="UP000198304">
    <property type="component" value="Unassembled WGS sequence"/>
</dbReference>